<proteinExistence type="predicted"/>
<protein>
    <recommendedName>
        <fullName evidence="3">DUF3421 domain-containing protein</fullName>
    </recommendedName>
</protein>
<evidence type="ECO:0000313" key="1">
    <source>
        <dbReference type="EMBL" id="MET3528047.1"/>
    </source>
</evidence>
<dbReference type="Proteomes" id="UP001549110">
    <property type="component" value="Unassembled WGS sequence"/>
</dbReference>
<comment type="caution">
    <text evidence="1">The sequence shown here is derived from an EMBL/GenBank/DDBJ whole genome shotgun (WGS) entry which is preliminary data.</text>
</comment>
<dbReference type="RefSeq" id="WP_354298042.1">
    <property type="nucleotide sequence ID" value="NZ_JBEPLU010000002.1"/>
</dbReference>
<keyword evidence="2" id="KW-1185">Reference proteome</keyword>
<evidence type="ECO:0008006" key="3">
    <source>
        <dbReference type="Google" id="ProtNLM"/>
    </source>
</evidence>
<evidence type="ECO:0000313" key="2">
    <source>
        <dbReference type="Proteomes" id="UP001549110"/>
    </source>
</evidence>
<accession>A0ABV2EMZ1</accession>
<dbReference type="EMBL" id="JBEPLU010000002">
    <property type="protein sequence ID" value="MET3528047.1"/>
    <property type="molecule type" value="Genomic_DNA"/>
</dbReference>
<gene>
    <name evidence="1" type="ORF">ABID41_003165</name>
</gene>
<name>A0ABV2EMZ1_9CAUL</name>
<reference evidence="1 2" key="1">
    <citation type="submission" date="2024-06" db="EMBL/GenBank/DDBJ databases">
        <title>Genomic Encyclopedia of Type Strains, Phase IV (KMG-IV): sequencing the most valuable type-strain genomes for metagenomic binning, comparative biology and taxonomic classification.</title>
        <authorList>
            <person name="Goeker M."/>
        </authorList>
    </citation>
    <scope>NUCLEOTIDE SEQUENCE [LARGE SCALE GENOMIC DNA]</scope>
    <source>
        <strain evidence="1 2">DSM 17809</strain>
    </source>
</reference>
<organism evidence="1 2">
    <name type="scientific">Phenylobacterium koreense</name>
    <dbReference type="NCBI Taxonomy" id="266125"/>
    <lineage>
        <taxon>Bacteria</taxon>
        <taxon>Pseudomonadati</taxon>
        <taxon>Pseudomonadota</taxon>
        <taxon>Alphaproteobacteria</taxon>
        <taxon>Caulobacterales</taxon>
        <taxon>Caulobacteraceae</taxon>
        <taxon>Phenylobacterium</taxon>
    </lineage>
</organism>
<sequence length="177" mass="19048">MAEVEQMREGVGMKGYLLLGRIILAAGLAQVAAEALAQPADRAMEEPKIVLNVTANPSDCNLQSASRVKLESLTRGGEKWIGRCVKVDGVWSGRALFLNAGDLNRARYPQSDDKLGPRRVGLYLPDELLESAPAHGRSATAVGVVGDCETLSRGALMVMGYCHYTDGPYIAVSEMRK</sequence>